<sequence>MTAGSPSFNVDPNLCRKTKARNDVTVPWINRHVTVCVGQYRGYTGVIRDVLPPRPADTGYTRVDIKIIRLNQIIRFRHDDVIDTAANKTLREAFPLGPHQHQFWQSSWDVAFAPNVQETPIDPHTKLPLQVQDFLTRQPPEPWLHVKVKIVKGSYKSEGWITMRGCGILELVFPEAIPSNDIYTAKNGRSVKNIHHRSQALYHVMESQPKKGQHEISTTGIPASSNDPLRQSSFPTGTRLFSEQTVQASMQTGVVENTATGDAAEHVEMREMAETAEDVGNSNAKHVSGDA</sequence>
<proteinExistence type="predicted"/>
<accession>A0A4S8KUX9</accession>
<organism evidence="1 2">
    <name type="scientific">Dendrothele bispora (strain CBS 962.96)</name>
    <dbReference type="NCBI Taxonomy" id="1314807"/>
    <lineage>
        <taxon>Eukaryota</taxon>
        <taxon>Fungi</taxon>
        <taxon>Dikarya</taxon>
        <taxon>Basidiomycota</taxon>
        <taxon>Agaricomycotina</taxon>
        <taxon>Agaricomycetes</taxon>
        <taxon>Agaricomycetidae</taxon>
        <taxon>Agaricales</taxon>
        <taxon>Agaricales incertae sedis</taxon>
        <taxon>Dendrothele</taxon>
    </lineage>
</organism>
<evidence type="ECO:0008006" key="3">
    <source>
        <dbReference type="Google" id="ProtNLM"/>
    </source>
</evidence>
<evidence type="ECO:0000313" key="1">
    <source>
        <dbReference type="EMBL" id="THU79610.1"/>
    </source>
</evidence>
<dbReference type="CDD" id="cd00380">
    <property type="entry name" value="KOW"/>
    <property type="match status" value="1"/>
</dbReference>
<name>A0A4S8KUX9_DENBC</name>
<dbReference type="EMBL" id="ML180003">
    <property type="protein sequence ID" value="THU79610.1"/>
    <property type="molecule type" value="Genomic_DNA"/>
</dbReference>
<protein>
    <recommendedName>
        <fullName evidence="3">KOW domain-containing protein</fullName>
    </recommendedName>
</protein>
<dbReference type="Proteomes" id="UP000297245">
    <property type="component" value="Unassembled WGS sequence"/>
</dbReference>
<dbReference type="AlphaFoldDB" id="A0A4S8KUX9"/>
<keyword evidence="2" id="KW-1185">Reference proteome</keyword>
<dbReference type="OrthoDB" id="3048815at2759"/>
<evidence type="ECO:0000313" key="2">
    <source>
        <dbReference type="Proteomes" id="UP000297245"/>
    </source>
</evidence>
<reference evidence="1 2" key="1">
    <citation type="journal article" date="2019" name="Nat. Ecol. Evol.">
        <title>Megaphylogeny resolves global patterns of mushroom evolution.</title>
        <authorList>
            <person name="Varga T."/>
            <person name="Krizsan K."/>
            <person name="Foldi C."/>
            <person name="Dima B."/>
            <person name="Sanchez-Garcia M."/>
            <person name="Sanchez-Ramirez S."/>
            <person name="Szollosi G.J."/>
            <person name="Szarkandi J.G."/>
            <person name="Papp V."/>
            <person name="Albert L."/>
            <person name="Andreopoulos W."/>
            <person name="Angelini C."/>
            <person name="Antonin V."/>
            <person name="Barry K.W."/>
            <person name="Bougher N.L."/>
            <person name="Buchanan P."/>
            <person name="Buyck B."/>
            <person name="Bense V."/>
            <person name="Catcheside P."/>
            <person name="Chovatia M."/>
            <person name="Cooper J."/>
            <person name="Damon W."/>
            <person name="Desjardin D."/>
            <person name="Finy P."/>
            <person name="Geml J."/>
            <person name="Haridas S."/>
            <person name="Hughes K."/>
            <person name="Justo A."/>
            <person name="Karasinski D."/>
            <person name="Kautmanova I."/>
            <person name="Kiss B."/>
            <person name="Kocsube S."/>
            <person name="Kotiranta H."/>
            <person name="LaButti K.M."/>
            <person name="Lechner B.E."/>
            <person name="Liimatainen K."/>
            <person name="Lipzen A."/>
            <person name="Lukacs Z."/>
            <person name="Mihaltcheva S."/>
            <person name="Morgado L.N."/>
            <person name="Niskanen T."/>
            <person name="Noordeloos M.E."/>
            <person name="Ohm R.A."/>
            <person name="Ortiz-Santana B."/>
            <person name="Ovrebo C."/>
            <person name="Racz N."/>
            <person name="Riley R."/>
            <person name="Savchenko A."/>
            <person name="Shiryaev A."/>
            <person name="Soop K."/>
            <person name="Spirin V."/>
            <person name="Szebenyi C."/>
            <person name="Tomsovsky M."/>
            <person name="Tulloss R.E."/>
            <person name="Uehling J."/>
            <person name="Grigoriev I.V."/>
            <person name="Vagvolgyi C."/>
            <person name="Papp T."/>
            <person name="Martin F.M."/>
            <person name="Miettinen O."/>
            <person name="Hibbett D.S."/>
            <person name="Nagy L.G."/>
        </authorList>
    </citation>
    <scope>NUCLEOTIDE SEQUENCE [LARGE SCALE GENOMIC DNA]</scope>
    <source>
        <strain evidence="1 2">CBS 962.96</strain>
    </source>
</reference>
<gene>
    <name evidence="1" type="ORF">K435DRAFT_810584</name>
</gene>